<organism evidence="1 2">
    <name type="scientific">Cellulomonas flavigena (strain ATCC 482 / DSM 20109 / BCRC 11376 / JCM 18109 / NBRC 3775 / NCIMB 8073 / NRS 134)</name>
    <dbReference type="NCBI Taxonomy" id="446466"/>
    <lineage>
        <taxon>Bacteria</taxon>
        <taxon>Bacillati</taxon>
        <taxon>Actinomycetota</taxon>
        <taxon>Actinomycetes</taxon>
        <taxon>Micrococcales</taxon>
        <taxon>Cellulomonadaceae</taxon>
        <taxon>Cellulomonas</taxon>
    </lineage>
</organism>
<name>D5UBQ9_CELFN</name>
<protein>
    <submittedName>
        <fullName evidence="1">Uncharacterized protein</fullName>
    </submittedName>
</protein>
<dbReference type="AlphaFoldDB" id="D5UBQ9"/>
<dbReference type="HOGENOM" id="CLU_1977579_0_0_11"/>
<sequence length="128" mass="13628">MWSAATLCLVTAGCTQDTPPSVPTGALWEGDDGESMRLEPGGVGVVEGLPYDTGSACDPTRFGTMSGDVAWEEIEGGELTLRQGDLEVAVSASRGPFAGDVIWRDVRVRPCGRESVEETVEMSRNYSQ</sequence>
<proteinExistence type="predicted"/>
<dbReference type="EMBL" id="CP001964">
    <property type="protein sequence ID" value="ADG74154.1"/>
    <property type="molecule type" value="Genomic_DNA"/>
</dbReference>
<evidence type="ECO:0000313" key="2">
    <source>
        <dbReference type="Proteomes" id="UP000000849"/>
    </source>
</evidence>
<dbReference type="STRING" id="446466.Cfla_1254"/>
<dbReference type="KEGG" id="cfl:Cfla_1254"/>
<dbReference type="Proteomes" id="UP000000849">
    <property type="component" value="Chromosome"/>
</dbReference>
<gene>
    <name evidence="1" type="ordered locus">Cfla_1254</name>
</gene>
<keyword evidence="2" id="KW-1185">Reference proteome</keyword>
<evidence type="ECO:0000313" key="1">
    <source>
        <dbReference type="EMBL" id="ADG74154.1"/>
    </source>
</evidence>
<accession>D5UBQ9</accession>
<reference evidence="1 2" key="1">
    <citation type="journal article" date="2010" name="Stand. Genomic Sci.">
        <title>Complete genome sequence of Cellulomonas flavigena type strain (134).</title>
        <authorList>
            <person name="Abt B."/>
            <person name="Foster B."/>
            <person name="Lapidus A."/>
            <person name="Clum A."/>
            <person name="Sun H."/>
            <person name="Pukall R."/>
            <person name="Lucas S."/>
            <person name="Glavina Del Rio T."/>
            <person name="Nolan M."/>
            <person name="Tice H."/>
            <person name="Cheng J.F."/>
            <person name="Pitluck S."/>
            <person name="Liolios K."/>
            <person name="Ivanova N."/>
            <person name="Mavromatis K."/>
            <person name="Ovchinnikova G."/>
            <person name="Pati A."/>
            <person name="Goodwin L."/>
            <person name="Chen A."/>
            <person name="Palaniappan K."/>
            <person name="Land M."/>
            <person name="Hauser L."/>
            <person name="Chang Y.J."/>
            <person name="Jeffries C.D."/>
            <person name="Rohde M."/>
            <person name="Goker M."/>
            <person name="Woyke T."/>
            <person name="Bristow J."/>
            <person name="Eisen J.A."/>
            <person name="Markowitz V."/>
            <person name="Hugenholtz P."/>
            <person name="Kyrpides N.C."/>
            <person name="Klenk H.P."/>
        </authorList>
    </citation>
    <scope>NUCLEOTIDE SEQUENCE [LARGE SCALE GENOMIC DNA]</scope>
    <source>
        <strain evidence="2">ATCC 482 / DSM 20109 / BCRC 11376 / JCM 18109 / NBRC 3775 / NCIMB 8073 / NRS 134</strain>
    </source>
</reference>